<keyword evidence="10" id="KW-1185">Reference proteome</keyword>
<evidence type="ECO:0000259" key="8">
    <source>
        <dbReference type="Pfam" id="PF00768"/>
    </source>
</evidence>
<evidence type="ECO:0000256" key="5">
    <source>
        <dbReference type="ARBA" id="ARBA00022984"/>
    </source>
</evidence>
<dbReference type="SUPFAM" id="SSF56601">
    <property type="entry name" value="beta-lactamase/transpeptidase-like"/>
    <property type="match status" value="1"/>
</dbReference>
<dbReference type="InterPro" id="IPR000871">
    <property type="entry name" value="Beta-lactam_class-A"/>
</dbReference>
<keyword evidence="5" id="KW-0573">Peptidoglycan synthesis</keyword>
<dbReference type="InterPro" id="IPR018044">
    <property type="entry name" value="Peptidase_S11"/>
</dbReference>
<sequence length="285" mass="30602">MAGNASTGGYNPLTMTVILSRRRLLSAGLLAPAAGLLPSFAGAAGERIPGLSARHAFVGSLDETLLAIDADRPVQIASISKLISAWVVLSAELPLNETIRIEQADAVSSEHTRSSLPVGSRWRREQLLEWLVVASDNRAAAALARTFPGGWEEFRYAMRALMTQMQLFSFDFGDAAGLSPVNQASARDLGVLLATLAQIPYFQALSRKTAVGGKLNVNRFAHDRSVSLLAGKTGFTSLAGFCLAEAEQFDGRVVAMVVLNASDREARARDMNRLRSFARENLAKA</sequence>
<reference evidence="9 10" key="1">
    <citation type="submission" date="2024-04" db="EMBL/GenBank/DDBJ databases">
        <title>Dissimilatory iodate-reducing microorganisms contribute to the enrichment of iodine in groundwater.</title>
        <authorList>
            <person name="Jiang Z."/>
        </authorList>
    </citation>
    <scope>NUCLEOTIDE SEQUENCE [LARGE SCALE GENOMIC DNA]</scope>
    <source>
        <strain evidence="9 10">NCP973</strain>
    </source>
</reference>
<dbReference type="Pfam" id="PF00768">
    <property type="entry name" value="Peptidase_S11"/>
    <property type="match status" value="1"/>
</dbReference>
<dbReference type="GO" id="GO:0016787">
    <property type="term" value="F:hydrolase activity"/>
    <property type="evidence" value="ECO:0007669"/>
    <property type="project" value="UniProtKB-KW"/>
</dbReference>
<evidence type="ECO:0000256" key="7">
    <source>
        <dbReference type="RuleBase" id="RU004016"/>
    </source>
</evidence>
<dbReference type="Gene3D" id="3.40.710.10">
    <property type="entry name" value="DD-peptidase/beta-lactamase superfamily"/>
    <property type="match status" value="1"/>
</dbReference>
<evidence type="ECO:0000313" key="9">
    <source>
        <dbReference type="EMBL" id="WZJ22887.1"/>
    </source>
</evidence>
<gene>
    <name evidence="9" type="ORF">AADV58_07015</name>
</gene>
<keyword evidence="4" id="KW-0133">Cell shape</keyword>
<dbReference type="Proteomes" id="UP001479520">
    <property type="component" value="Chromosome"/>
</dbReference>
<evidence type="ECO:0000256" key="1">
    <source>
        <dbReference type="ARBA" id="ARBA00007164"/>
    </source>
</evidence>
<comment type="similarity">
    <text evidence="1 7">Belongs to the peptidase S11 family.</text>
</comment>
<keyword evidence="2" id="KW-0732">Signal</keyword>
<organism evidence="9 10">
    <name type="scientific">Azonexus hydrophilus</name>
    <dbReference type="NCBI Taxonomy" id="418702"/>
    <lineage>
        <taxon>Bacteria</taxon>
        <taxon>Pseudomonadati</taxon>
        <taxon>Pseudomonadota</taxon>
        <taxon>Betaproteobacteria</taxon>
        <taxon>Rhodocyclales</taxon>
        <taxon>Azonexaceae</taxon>
        <taxon>Azonexus</taxon>
    </lineage>
</organism>
<evidence type="ECO:0000256" key="4">
    <source>
        <dbReference type="ARBA" id="ARBA00022960"/>
    </source>
</evidence>
<keyword evidence="6" id="KW-0961">Cell wall biogenesis/degradation</keyword>
<protein>
    <submittedName>
        <fullName evidence="9">Serine hydrolase</fullName>
    </submittedName>
</protein>
<evidence type="ECO:0000313" key="10">
    <source>
        <dbReference type="Proteomes" id="UP001479520"/>
    </source>
</evidence>
<dbReference type="InterPro" id="IPR012338">
    <property type="entry name" value="Beta-lactam/transpept-like"/>
</dbReference>
<dbReference type="PANTHER" id="PTHR35333:SF4">
    <property type="entry name" value="SLR0121 PROTEIN"/>
    <property type="match status" value="1"/>
</dbReference>
<dbReference type="RefSeq" id="WP_341744411.1">
    <property type="nucleotide sequence ID" value="NZ_CP151406.1"/>
</dbReference>
<dbReference type="PRINTS" id="PR00725">
    <property type="entry name" value="DADACBPTASE1"/>
</dbReference>
<name>A0ABZ2XKK0_9RHOO</name>
<proteinExistence type="inferred from homology"/>
<dbReference type="EMBL" id="CP151406">
    <property type="protein sequence ID" value="WZJ22887.1"/>
    <property type="molecule type" value="Genomic_DNA"/>
</dbReference>
<accession>A0ABZ2XKK0</accession>
<evidence type="ECO:0000256" key="3">
    <source>
        <dbReference type="ARBA" id="ARBA00022801"/>
    </source>
</evidence>
<dbReference type="PANTHER" id="PTHR35333">
    <property type="entry name" value="BETA-LACTAMASE"/>
    <property type="match status" value="1"/>
</dbReference>
<keyword evidence="3 9" id="KW-0378">Hydrolase</keyword>
<evidence type="ECO:0000256" key="2">
    <source>
        <dbReference type="ARBA" id="ARBA00022729"/>
    </source>
</evidence>
<feature type="domain" description="Peptidase S11 D-alanyl-D-alanine carboxypeptidase A N-terminal" evidence="8">
    <location>
        <begin position="65"/>
        <end position="262"/>
    </location>
</feature>
<dbReference type="InterPro" id="IPR001967">
    <property type="entry name" value="Peptidase_S11_N"/>
</dbReference>
<evidence type="ECO:0000256" key="6">
    <source>
        <dbReference type="ARBA" id="ARBA00023316"/>
    </source>
</evidence>